<keyword evidence="1" id="KW-0853">WD repeat</keyword>
<feature type="region of interest" description="Disordered" evidence="2">
    <location>
        <begin position="1337"/>
        <end position="1360"/>
    </location>
</feature>
<feature type="region of interest" description="Disordered" evidence="2">
    <location>
        <begin position="1006"/>
        <end position="1274"/>
    </location>
</feature>
<dbReference type="Pfam" id="PF00400">
    <property type="entry name" value="WD40"/>
    <property type="match status" value="2"/>
</dbReference>
<feature type="compositionally biased region" description="Polar residues" evidence="2">
    <location>
        <begin position="855"/>
        <end position="864"/>
    </location>
</feature>
<evidence type="ECO:0000313" key="4">
    <source>
        <dbReference type="EMBL" id="RIA89444.1"/>
    </source>
</evidence>
<feature type="compositionally biased region" description="Basic and acidic residues" evidence="2">
    <location>
        <begin position="1006"/>
        <end position="1021"/>
    </location>
</feature>
<feature type="region of interest" description="Disordered" evidence="2">
    <location>
        <begin position="82"/>
        <end position="102"/>
    </location>
</feature>
<evidence type="ECO:0000259" key="3">
    <source>
        <dbReference type="Pfam" id="PF24782"/>
    </source>
</evidence>
<dbReference type="InterPro" id="IPR001680">
    <property type="entry name" value="WD40_rpt"/>
</dbReference>
<dbReference type="PANTHER" id="PTHR45589:SF1">
    <property type="entry name" value="WD REPEAT DOMAIN 62, ISOFORM G"/>
    <property type="match status" value="1"/>
</dbReference>
<keyword evidence="5" id="KW-1185">Reference proteome</keyword>
<dbReference type="PROSITE" id="PS50082">
    <property type="entry name" value="WD_REPEATS_2"/>
    <property type="match status" value="3"/>
</dbReference>
<feature type="repeat" description="WD" evidence="1">
    <location>
        <begin position="782"/>
        <end position="823"/>
    </location>
</feature>
<feature type="repeat" description="WD" evidence="1">
    <location>
        <begin position="475"/>
        <end position="497"/>
    </location>
</feature>
<reference evidence="4 5" key="1">
    <citation type="submission" date="2018-06" db="EMBL/GenBank/DDBJ databases">
        <title>Comparative genomics reveals the genomic features of Rhizophagus irregularis, R. cerebriforme, R. diaphanum and Gigaspora rosea, and their symbiotic lifestyle signature.</title>
        <authorList>
            <person name="Morin E."/>
            <person name="San Clemente H."/>
            <person name="Chen E.C.H."/>
            <person name="De La Providencia I."/>
            <person name="Hainaut M."/>
            <person name="Kuo A."/>
            <person name="Kohler A."/>
            <person name="Murat C."/>
            <person name="Tang N."/>
            <person name="Roy S."/>
            <person name="Loubradou J."/>
            <person name="Henrissat B."/>
            <person name="Grigoriev I.V."/>
            <person name="Corradi N."/>
            <person name="Roux C."/>
            <person name="Martin F.M."/>
        </authorList>
    </citation>
    <scope>NUCLEOTIDE SEQUENCE [LARGE SCALE GENOMIC DNA]</scope>
    <source>
        <strain evidence="4 5">DAOM 227022</strain>
    </source>
</reference>
<proteinExistence type="predicted"/>
<name>A0A397T318_9GLOM</name>
<feature type="compositionally biased region" description="Acidic residues" evidence="2">
    <location>
        <begin position="1141"/>
        <end position="1168"/>
    </location>
</feature>
<feature type="region of interest" description="Disordered" evidence="2">
    <location>
        <begin position="838"/>
        <end position="864"/>
    </location>
</feature>
<dbReference type="EMBL" id="QKYT01000220">
    <property type="protein sequence ID" value="RIA89444.1"/>
    <property type="molecule type" value="Genomic_DNA"/>
</dbReference>
<dbReference type="PROSITE" id="PS50294">
    <property type="entry name" value="WD_REPEATS_REGION"/>
    <property type="match status" value="1"/>
</dbReference>
<dbReference type="InterPro" id="IPR036322">
    <property type="entry name" value="WD40_repeat_dom_sf"/>
</dbReference>
<dbReference type="Pfam" id="PF24782">
    <property type="entry name" value="WD40_MABP1-WDR62_2nd"/>
    <property type="match status" value="1"/>
</dbReference>
<feature type="compositionally biased region" description="Low complexity" evidence="2">
    <location>
        <begin position="942"/>
        <end position="957"/>
    </location>
</feature>
<dbReference type="PANTHER" id="PTHR45589">
    <property type="entry name" value="WD REPEAT DOMAIN 62, ISOFORM G"/>
    <property type="match status" value="1"/>
</dbReference>
<feature type="region of interest" description="Disordered" evidence="2">
    <location>
        <begin position="898"/>
        <end position="991"/>
    </location>
</feature>
<comment type="caution">
    <text evidence="4">The sequence shown here is derived from an EMBL/GenBank/DDBJ whole genome shotgun (WGS) entry which is preliminary data.</text>
</comment>
<feature type="compositionally biased region" description="Polar residues" evidence="2">
    <location>
        <begin position="1629"/>
        <end position="1645"/>
    </location>
</feature>
<evidence type="ECO:0000256" key="1">
    <source>
        <dbReference type="PROSITE-ProRule" id="PRU00221"/>
    </source>
</evidence>
<dbReference type="Gene3D" id="2.130.10.10">
    <property type="entry name" value="YVTN repeat-like/Quinoprotein amine dehydrogenase"/>
    <property type="match status" value="4"/>
</dbReference>
<feature type="compositionally biased region" description="Acidic residues" evidence="2">
    <location>
        <begin position="1205"/>
        <end position="1226"/>
    </location>
</feature>
<feature type="compositionally biased region" description="Polar residues" evidence="2">
    <location>
        <begin position="1339"/>
        <end position="1360"/>
    </location>
</feature>
<dbReference type="InterPro" id="IPR015943">
    <property type="entry name" value="WD40/YVTN_repeat-like_dom_sf"/>
</dbReference>
<feature type="compositionally biased region" description="Polar residues" evidence="2">
    <location>
        <begin position="1129"/>
        <end position="1140"/>
    </location>
</feature>
<dbReference type="SMART" id="SM00320">
    <property type="entry name" value="WD40"/>
    <property type="match status" value="12"/>
</dbReference>
<feature type="compositionally biased region" description="Basic and acidic residues" evidence="2">
    <location>
        <begin position="1565"/>
        <end position="1575"/>
    </location>
</feature>
<feature type="compositionally biased region" description="Low complexity" evidence="2">
    <location>
        <begin position="1534"/>
        <end position="1554"/>
    </location>
</feature>
<feature type="compositionally biased region" description="Polar residues" evidence="2">
    <location>
        <begin position="1023"/>
        <end position="1032"/>
    </location>
</feature>
<dbReference type="OrthoDB" id="6252103at2759"/>
<feature type="compositionally biased region" description="Polar residues" evidence="2">
    <location>
        <begin position="1071"/>
        <end position="1109"/>
    </location>
</feature>
<feature type="compositionally biased region" description="Polar residues" evidence="2">
    <location>
        <begin position="838"/>
        <end position="848"/>
    </location>
</feature>
<feature type="region of interest" description="Disordered" evidence="2">
    <location>
        <begin position="1"/>
        <end position="31"/>
    </location>
</feature>
<evidence type="ECO:0000256" key="2">
    <source>
        <dbReference type="SAM" id="MobiDB-lite"/>
    </source>
</evidence>
<accession>A0A397T318</accession>
<dbReference type="SUPFAM" id="SSF50978">
    <property type="entry name" value="WD40 repeat-like"/>
    <property type="match status" value="2"/>
</dbReference>
<feature type="domain" description="MABP1/WDR62 second WD40" evidence="3">
    <location>
        <begin position="452"/>
        <end position="815"/>
    </location>
</feature>
<feature type="repeat" description="WD" evidence="1">
    <location>
        <begin position="642"/>
        <end position="670"/>
    </location>
</feature>
<gene>
    <name evidence="4" type="ORF">C1645_200051</name>
</gene>
<dbReference type="InterPro" id="IPR056162">
    <property type="entry name" value="WD40_MABP1-WDR62_2nd"/>
</dbReference>
<feature type="region of interest" description="Disordered" evidence="2">
    <location>
        <begin position="1629"/>
        <end position="1669"/>
    </location>
</feature>
<dbReference type="InterPro" id="IPR052779">
    <property type="entry name" value="WDR62"/>
</dbReference>
<feature type="compositionally biased region" description="Basic and acidic residues" evidence="2">
    <location>
        <begin position="1187"/>
        <end position="1204"/>
    </location>
</feature>
<feature type="region of interest" description="Disordered" evidence="2">
    <location>
        <begin position="1478"/>
        <end position="1519"/>
    </location>
</feature>
<feature type="compositionally biased region" description="Basic and acidic residues" evidence="2">
    <location>
        <begin position="1483"/>
        <end position="1492"/>
    </location>
</feature>
<sequence>MFAPRSSRPVTVASYPQNNRMRRKKKGENATPAIELERILGLTTSKPTSMATAPSLDLVAYAAGSVVVLYNHKKNKQIGFLHASSTTSPSPPSNQANSASWSNAFPNRHTIAGDGLINPLGSLGLLDPSGANSNNSSAASKKTPVSNKAKPISCVAFSPDGNYLAVGETGHQPRILIWEVQSKTLINELKGHKYGVLALLFSPNMKYIVSLGFQHDGYLNVWNWKTGTKVACNKITTKVHTVAFSRNGSFFVTAGLRHVKFWYFDQNGNLPKKPAGQSIQKSFVQVLDGRSGILGDLRENNFVDVACCQKSDHTYLVTSNGLLCMFTEARLMDKWVNLQVKGALSIDVSEQYIVCACTNGIVRLFEPITLKYVGTLPKPHPLGVDLTLQTRTTYNGSGGPNDIYPDTVSVKLDGETGKLSCIYSDRSFFIWDIKDIKKIGKYRSFLYHCDTIWGVEMIPDRDSTATATSLPENTFVTYSADSTIRFWNLDNNNPISAGGNEHGSSNIKRNIYSRECMKIVYVDPDGTYKSSAVVVAKSDDNESSENNVGNSIAPVEAGIRTLRISPDGKLMASGDRGGNLRVHDLDTFKEVTYQEAHDAEILTIEFTDGSIPDSPYLIATASRDRILHVFDINNNFRLIQTLDDHSSSITAIKFTNDGGRLISCGADKSIIFRSRQNSGDFPYYVTYHNISGRATVFDMDIDISNRYIATVSGERRLNVFHIDTGKNVRSYKSDTPDEVNIQDQGSLIKISLDPGGVHAVTGGSDKSIRLFDFSNGNILGKVLGHSELITGVKFTPDCERIISTSADGCIFVWKVSSELVTKMRQKWLDRSGVLGQSMEKNSPYLSPAQTPPSSQPRTTMPAQKPQSLILDLQASDDANGQDSEFTVRKVPLKAKKSLGSLKPADLQTEDSLKKPRRPASFSNDSTEHFKSSQTTPSPRPVSEFSPTSSKSSEFSNSRLPQPTSPPPRSTVFITDVMSTPPNSPSSPNFVKKESWKLGLANWAKKAFKEKEEEKEKHKESTENITGNITSDSGFPVQDIHTPFNIEKKLPAIPGKSISKVKSRSKLRQDSTKSMLSVNSNDMNDNEFNSFSDNTSLDESLTLSPTLSSNRPPPTIEDDFGDDDEEDDNSSPLEENAGENSSNDDNEDTETIYIESQDEDYDETVDDEGNSSNRTRRKGSFVGSIKVVEIDDRPKSPSGSDKDIEVDINYEEEQEEHEDEEDVESGEDNAKSLEMYLQTPVQSCFGDDQSSEGNADQKSSDAVSRKRQSFTTKFYSGNHRESATAIDALTTIMGNPEGNDIVNEKSVNGGNSKDEVEKALEVLEGRADEMVNKEREANVENKQQNTTSIKDSGKKISSPSLSTFTKHDMVEQVKQDNIENIIIEDESKKIAEKGYGLGIIVDKVIDSSDTDEPITRHSTTNTLSSENEDCIMKDVIMLTDLLEKVLTVYNKASSNNKNESITKLLSESLRGMMEDIQKTIGTNEDNKQSKDKSPTLVKTPEIVEPISSSNTDHDDEGDLESNVSYTTALTTNGVSYSPPFNNNNSSNILSPLLEIPSPPPSSPRPSKSEKVQEQLSEDHTQNLLDKYSDLLVKMVEEKISKINISPTNNEFNILNGNTPLVTSPILSNGTNISSNVTSTPASNSRPTKGRSFTGGIPVGVGRSKTSKSSK</sequence>
<feature type="compositionally biased region" description="Acidic residues" evidence="2">
    <location>
        <begin position="1115"/>
        <end position="1128"/>
    </location>
</feature>
<organism evidence="4 5">
    <name type="scientific">Glomus cerebriforme</name>
    <dbReference type="NCBI Taxonomy" id="658196"/>
    <lineage>
        <taxon>Eukaryota</taxon>
        <taxon>Fungi</taxon>
        <taxon>Fungi incertae sedis</taxon>
        <taxon>Mucoromycota</taxon>
        <taxon>Glomeromycotina</taxon>
        <taxon>Glomeromycetes</taxon>
        <taxon>Glomerales</taxon>
        <taxon>Glomeraceae</taxon>
        <taxon>Glomus</taxon>
    </lineage>
</organism>
<feature type="region of interest" description="Disordered" evidence="2">
    <location>
        <begin position="1533"/>
        <end position="1575"/>
    </location>
</feature>
<evidence type="ECO:0000313" key="5">
    <source>
        <dbReference type="Proteomes" id="UP000265703"/>
    </source>
</evidence>
<dbReference type="Proteomes" id="UP000265703">
    <property type="component" value="Unassembled WGS sequence"/>
</dbReference>
<protein>
    <submittedName>
        <fullName evidence="4">WD40-repeat-containing domain protein</fullName>
    </submittedName>
</protein>
<feature type="compositionally biased region" description="Polar residues" evidence="2">
    <location>
        <begin position="1250"/>
        <end position="1261"/>
    </location>
</feature>
<feature type="compositionally biased region" description="Low complexity" evidence="2">
    <location>
        <begin position="83"/>
        <end position="102"/>
    </location>
</feature>